<feature type="transmembrane region" description="Helical" evidence="1">
    <location>
        <begin position="196"/>
        <end position="214"/>
    </location>
</feature>
<feature type="transmembrane region" description="Helical" evidence="1">
    <location>
        <begin position="47"/>
        <end position="64"/>
    </location>
</feature>
<sequence length="277" mass="31412">MEESVENYFIVFLFGLGTMITFHNTVISIRKYFARNYGKVTDMLRIICNYGNLWRFLLSLGYFLTPSDVTPDPCKALGYLYLIGSLVGYCVSLNTNFTHNSGNDTRSTFTRLSYLAKNRRRCTISNVPSKSDNNNTTTSTMSTTTSTIVAARRPLTLSTIYWSLALTLLTFMLMWLSSSLDEKPDRILLENNDSNIFGLAYKNLLYILISYVITNLDIEKRKDIIFYSCGGSGRDGSENVRNSANKLDGEAWVICSKKEKKKDSTSESENNEIFTQV</sequence>
<gene>
    <name evidence="2" type="ORF">RCL2_000569600</name>
</gene>
<proteinExistence type="predicted"/>
<evidence type="ECO:0000313" key="2">
    <source>
        <dbReference type="EMBL" id="GES78393.1"/>
    </source>
</evidence>
<keyword evidence="1" id="KW-0472">Membrane</keyword>
<dbReference type="AlphaFoldDB" id="A0A8H3QG27"/>
<dbReference type="EMBL" id="BLAL01000037">
    <property type="protein sequence ID" value="GES78393.1"/>
    <property type="molecule type" value="Genomic_DNA"/>
</dbReference>
<feature type="transmembrane region" description="Helical" evidence="1">
    <location>
        <begin position="155"/>
        <end position="176"/>
    </location>
</feature>
<dbReference type="Proteomes" id="UP000615446">
    <property type="component" value="Unassembled WGS sequence"/>
</dbReference>
<feature type="transmembrane region" description="Helical" evidence="1">
    <location>
        <begin position="6"/>
        <end position="26"/>
    </location>
</feature>
<keyword evidence="1" id="KW-1133">Transmembrane helix</keyword>
<reference evidence="2" key="1">
    <citation type="submission" date="2019-10" db="EMBL/GenBank/DDBJ databases">
        <title>Conservation and host-specific expression of non-tandemly repeated heterogenous ribosome RNA gene in arbuscular mycorrhizal fungi.</title>
        <authorList>
            <person name="Maeda T."/>
            <person name="Kobayashi Y."/>
            <person name="Nakagawa T."/>
            <person name="Ezawa T."/>
            <person name="Yamaguchi K."/>
            <person name="Bino T."/>
            <person name="Nishimoto Y."/>
            <person name="Shigenobu S."/>
            <person name="Kawaguchi M."/>
        </authorList>
    </citation>
    <scope>NUCLEOTIDE SEQUENCE</scope>
    <source>
        <strain evidence="2">HR1</strain>
    </source>
</reference>
<evidence type="ECO:0000313" key="3">
    <source>
        <dbReference type="Proteomes" id="UP000615446"/>
    </source>
</evidence>
<evidence type="ECO:0000256" key="1">
    <source>
        <dbReference type="SAM" id="Phobius"/>
    </source>
</evidence>
<protein>
    <submittedName>
        <fullName evidence="2">Uncharacterized protein</fullName>
    </submittedName>
</protein>
<comment type="caution">
    <text evidence="2">The sequence shown here is derived from an EMBL/GenBank/DDBJ whole genome shotgun (WGS) entry which is preliminary data.</text>
</comment>
<feature type="transmembrane region" description="Helical" evidence="1">
    <location>
        <begin position="76"/>
        <end position="97"/>
    </location>
</feature>
<dbReference type="OrthoDB" id="2393256at2759"/>
<accession>A0A8H3QG27</accession>
<name>A0A8H3QG27_9GLOM</name>
<organism evidence="2 3">
    <name type="scientific">Rhizophagus clarus</name>
    <dbReference type="NCBI Taxonomy" id="94130"/>
    <lineage>
        <taxon>Eukaryota</taxon>
        <taxon>Fungi</taxon>
        <taxon>Fungi incertae sedis</taxon>
        <taxon>Mucoromycota</taxon>
        <taxon>Glomeromycotina</taxon>
        <taxon>Glomeromycetes</taxon>
        <taxon>Glomerales</taxon>
        <taxon>Glomeraceae</taxon>
        <taxon>Rhizophagus</taxon>
    </lineage>
</organism>
<keyword evidence="1" id="KW-0812">Transmembrane</keyword>